<evidence type="ECO:0000256" key="1">
    <source>
        <dbReference type="SAM" id="MobiDB-lite"/>
    </source>
</evidence>
<keyword evidence="3" id="KW-1185">Reference proteome</keyword>
<feature type="compositionally biased region" description="Basic and acidic residues" evidence="1">
    <location>
        <begin position="124"/>
        <end position="151"/>
    </location>
</feature>
<feature type="compositionally biased region" description="Acidic residues" evidence="1">
    <location>
        <begin position="108"/>
        <end position="123"/>
    </location>
</feature>
<evidence type="ECO:0000313" key="2">
    <source>
        <dbReference type="EMBL" id="MBF8189623.1"/>
    </source>
</evidence>
<name>A0A931F3C9_9ACTN</name>
<accession>A0A931F3C9</accession>
<organism evidence="2 3">
    <name type="scientific">Nonomuraea cypriaca</name>
    <dbReference type="NCBI Taxonomy" id="1187855"/>
    <lineage>
        <taxon>Bacteria</taxon>
        <taxon>Bacillati</taxon>
        <taxon>Actinomycetota</taxon>
        <taxon>Actinomycetes</taxon>
        <taxon>Streptosporangiales</taxon>
        <taxon>Streptosporangiaceae</taxon>
        <taxon>Nonomuraea</taxon>
    </lineage>
</organism>
<comment type="caution">
    <text evidence="2">The sequence shown here is derived from an EMBL/GenBank/DDBJ whole genome shotgun (WGS) entry which is preliminary data.</text>
</comment>
<dbReference type="Proteomes" id="UP000605361">
    <property type="component" value="Unassembled WGS sequence"/>
</dbReference>
<dbReference type="AlphaFoldDB" id="A0A931F3C9"/>
<gene>
    <name evidence="2" type="ORF">ITP53_28585</name>
</gene>
<protein>
    <submittedName>
        <fullName evidence="2">Uncharacterized protein</fullName>
    </submittedName>
</protein>
<proteinExistence type="predicted"/>
<sequence>MNDTGKVALALVAGYYLGRRQKLRLALALATAGVTRKMRRDGGGLLQQGSKVLSASPEVADMTDRLKGEVLQVAKAAAVSAASRQIDSLTTKLREGSETRRQPAAEEQAPEEAEPETDQYAEQEQDKYAEEAPRARVPEPRMSKVAEDLRTRRPGAARRQSSISSRTEE</sequence>
<feature type="compositionally biased region" description="Basic and acidic residues" evidence="1">
    <location>
        <begin position="92"/>
        <end position="104"/>
    </location>
</feature>
<feature type="region of interest" description="Disordered" evidence="1">
    <location>
        <begin position="81"/>
        <end position="169"/>
    </location>
</feature>
<dbReference type="EMBL" id="JADOGI010000096">
    <property type="protein sequence ID" value="MBF8189623.1"/>
    <property type="molecule type" value="Genomic_DNA"/>
</dbReference>
<evidence type="ECO:0000313" key="3">
    <source>
        <dbReference type="Proteomes" id="UP000605361"/>
    </source>
</evidence>
<dbReference type="RefSeq" id="WP_195898550.1">
    <property type="nucleotide sequence ID" value="NZ_JADOGI010000096.1"/>
</dbReference>
<reference evidence="2" key="1">
    <citation type="submission" date="2020-11" db="EMBL/GenBank/DDBJ databases">
        <title>Whole-genome analyses of Nonomuraea sp. K274.</title>
        <authorList>
            <person name="Veyisoglu A."/>
        </authorList>
    </citation>
    <scope>NUCLEOTIDE SEQUENCE</scope>
    <source>
        <strain evidence="2">K274</strain>
    </source>
</reference>
<feature type="compositionally biased region" description="Polar residues" evidence="1">
    <location>
        <begin position="159"/>
        <end position="169"/>
    </location>
</feature>